<keyword evidence="2" id="KW-1185">Reference proteome</keyword>
<dbReference type="EMBL" id="MU839846">
    <property type="protein sequence ID" value="KAK1750540.1"/>
    <property type="molecule type" value="Genomic_DNA"/>
</dbReference>
<accession>A0AAJ0F6V6</accession>
<sequence>MAYTVRDLLYEHPCNPVQTTWCQPDAPTSSKKASTCPCTLDQVRSTVVTDPDRALLPECPDDSLRCAQPAFPPNNRIWRLETAGDCADWFKAEVSNVVLAAWTGFPTVTEASYTELSSHTPTSHTAYELDYQNQRFPLVIGLWRRNIIRQDEWIRGSLGNAQLKLTKELRVYANKYKCPQVFCFDGEWLLLLQFRAGAPEMIKDENCKIDCWLIPRVNDGRSWPLRYAFYRFLAQGFRRCQGVHFRYHPIPHEVGKLLPDPELEYFSGRLVWKVKGVEYDEHPIQFRREIDTTCGAFYWTHEAQSFLPVGSVLWDTMPLWDTEG</sequence>
<evidence type="ECO:0000313" key="1">
    <source>
        <dbReference type="EMBL" id="KAK1750540.1"/>
    </source>
</evidence>
<name>A0AAJ0F6V6_9PEZI</name>
<protein>
    <submittedName>
        <fullName evidence="1">Uncharacterized protein</fullName>
    </submittedName>
</protein>
<organism evidence="1 2">
    <name type="scientific">Echria macrotheca</name>
    <dbReference type="NCBI Taxonomy" id="438768"/>
    <lineage>
        <taxon>Eukaryota</taxon>
        <taxon>Fungi</taxon>
        <taxon>Dikarya</taxon>
        <taxon>Ascomycota</taxon>
        <taxon>Pezizomycotina</taxon>
        <taxon>Sordariomycetes</taxon>
        <taxon>Sordariomycetidae</taxon>
        <taxon>Sordariales</taxon>
        <taxon>Schizotheciaceae</taxon>
        <taxon>Echria</taxon>
    </lineage>
</organism>
<comment type="caution">
    <text evidence="1">The sequence shown here is derived from an EMBL/GenBank/DDBJ whole genome shotgun (WGS) entry which is preliminary data.</text>
</comment>
<proteinExistence type="predicted"/>
<reference evidence="1" key="1">
    <citation type="submission" date="2023-06" db="EMBL/GenBank/DDBJ databases">
        <title>Genome-scale phylogeny and comparative genomics of the fungal order Sordariales.</title>
        <authorList>
            <consortium name="Lawrence Berkeley National Laboratory"/>
            <person name="Hensen N."/>
            <person name="Bonometti L."/>
            <person name="Westerberg I."/>
            <person name="Brannstrom I.O."/>
            <person name="Guillou S."/>
            <person name="Cros-Aarteil S."/>
            <person name="Calhoun S."/>
            <person name="Haridas S."/>
            <person name="Kuo A."/>
            <person name="Mondo S."/>
            <person name="Pangilinan J."/>
            <person name="Riley R."/>
            <person name="Labutti K."/>
            <person name="Andreopoulos B."/>
            <person name="Lipzen A."/>
            <person name="Chen C."/>
            <person name="Yanf M."/>
            <person name="Daum C."/>
            <person name="Ng V."/>
            <person name="Clum A."/>
            <person name="Steindorff A."/>
            <person name="Ohm R."/>
            <person name="Martin F."/>
            <person name="Silar P."/>
            <person name="Natvig D."/>
            <person name="Lalanne C."/>
            <person name="Gautier V."/>
            <person name="Ament-Velasquez S.L."/>
            <person name="Kruys A."/>
            <person name="Hutchinson M.I."/>
            <person name="Powell A.J."/>
            <person name="Barry K."/>
            <person name="Miller A.N."/>
            <person name="Grigoriev I.V."/>
            <person name="Debuchy R."/>
            <person name="Gladieux P."/>
            <person name="Thoren M.H."/>
            <person name="Johannesson H."/>
        </authorList>
    </citation>
    <scope>NUCLEOTIDE SEQUENCE</scope>
    <source>
        <strain evidence="1">PSN4</strain>
    </source>
</reference>
<gene>
    <name evidence="1" type="ORF">QBC47DRAFT_118717</name>
</gene>
<dbReference type="Proteomes" id="UP001239445">
    <property type="component" value="Unassembled WGS sequence"/>
</dbReference>
<dbReference type="AlphaFoldDB" id="A0AAJ0F6V6"/>
<evidence type="ECO:0000313" key="2">
    <source>
        <dbReference type="Proteomes" id="UP001239445"/>
    </source>
</evidence>